<evidence type="ECO:0000256" key="1">
    <source>
        <dbReference type="SAM" id="MobiDB-lite"/>
    </source>
</evidence>
<feature type="non-terminal residue" evidence="2">
    <location>
        <position position="1"/>
    </location>
</feature>
<evidence type="ECO:0000313" key="2">
    <source>
        <dbReference type="EMBL" id="RRT48460.1"/>
    </source>
</evidence>
<accession>A0A426Y9U2</accession>
<name>A0A426Y9U2_ENSVE</name>
<comment type="caution">
    <text evidence="2">The sequence shown here is derived from an EMBL/GenBank/DDBJ whole genome shotgun (WGS) entry which is preliminary data.</text>
</comment>
<organism evidence="2 3">
    <name type="scientific">Ensete ventricosum</name>
    <name type="common">Abyssinian banana</name>
    <name type="synonym">Musa ensete</name>
    <dbReference type="NCBI Taxonomy" id="4639"/>
    <lineage>
        <taxon>Eukaryota</taxon>
        <taxon>Viridiplantae</taxon>
        <taxon>Streptophyta</taxon>
        <taxon>Embryophyta</taxon>
        <taxon>Tracheophyta</taxon>
        <taxon>Spermatophyta</taxon>
        <taxon>Magnoliopsida</taxon>
        <taxon>Liliopsida</taxon>
        <taxon>Zingiberales</taxon>
        <taxon>Musaceae</taxon>
        <taxon>Ensete</taxon>
    </lineage>
</organism>
<feature type="compositionally biased region" description="Basic and acidic residues" evidence="1">
    <location>
        <begin position="34"/>
        <end position="68"/>
    </location>
</feature>
<reference evidence="2 3" key="1">
    <citation type="journal article" date="2014" name="Agronomy (Basel)">
        <title>A Draft Genome Sequence for Ensete ventricosum, the Drought-Tolerant Tree Against Hunger.</title>
        <authorList>
            <person name="Harrison J."/>
            <person name="Moore K.A."/>
            <person name="Paszkiewicz K."/>
            <person name="Jones T."/>
            <person name="Grant M."/>
            <person name="Ambacheew D."/>
            <person name="Muzemil S."/>
            <person name="Studholme D.J."/>
        </authorList>
    </citation>
    <scope>NUCLEOTIDE SEQUENCE [LARGE SCALE GENOMIC DNA]</scope>
</reference>
<feature type="compositionally biased region" description="Gly residues" evidence="1">
    <location>
        <begin position="69"/>
        <end position="84"/>
    </location>
</feature>
<evidence type="ECO:0000313" key="3">
    <source>
        <dbReference type="Proteomes" id="UP000287651"/>
    </source>
</evidence>
<protein>
    <submittedName>
        <fullName evidence="2">Uncharacterized protein</fullName>
    </submittedName>
</protein>
<sequence>GEGGGGREEAKLKEYGVEADEEDEGDEEAEGKEEEAMKGEKIKTEDEKEIAGMLREEVNGGRDNKGQEARGGGGGGRASEGGGDLSFPRSVKPIAVSLPSTSPAHNSVVATSTPTGIDFCTTLPLHMVGKFVSFLSISGCSPVSLVVEVLLLSTASSSRLLDRCPFFLPYRCTPCNFLQQSSIAATISATPFSVGNVICYPCYLIPLPHLNDVAALIYPYSPGNHSRCSPLPLPTALLPASSLLLIL</sequence>
<dbReference type="AlphaFoldDB" id="A0A426Y9U2"/>
<proteinExistence type="predicted"/>
<dbReference type="Proteomes" id="UP000287651">
    <property type="component" value="Unassembled WGS sequence"/>
</dbReference>
<feature type="region of interest" description="Disordered" evidence="1">
    <location>
        <begin position="1"/>
        <end position="86"/>
    </location>
</feature>
<feature type="compositionally biased region" description="Acidic residues" evidence="1">
    <location>
        <begin position="17"/>
        <end position="33"/>
    </location>
</feature>
<feature type="compositionally biased region" description="Basic and acidic residues" evidence="1">
    <location>
        <begin position="1"/>
        <end position="16"/>
    </location>
</feature>
<dbReference type="EMBL" id="AMZH03013942">
    <property type="protein sequence ID" value="RRT48460.1"/>
    <property type="molecule type" value="Genomic_DNA"/>
</dbReference>
<gene>
    <name evidence="2" type="ORF">B296_00051104</name>
</gene>